<dbReference type="EMBL" id="CP067140">
    <property type="protein sequence ID" value="WCR02160.1"/>
    <property type="molecule type" value="Genomic_DNA"/>
</dbReference>
<evidence type="ECO:0000313" key="3">
    <source>
        <dbReference type="Proteomes" id="UP000186216"/>
    </source>
</evidence>
<evidence type="ECO:0000313" key="4">
    <source>
        <dbReference type="Proteomes" id="UP001215549"/>
    </source>
</evidence>
<dbReference type="Proteomes" id="UP001215549">
    <property type="component" value="Chromosome"/>
</dbReference>
<dbReference type="EMBL" id="FTOU01000008">
    <property type="protein sequence ID" value="SIS90680.1"/>
    <property type="molecule type" value="Genomic_DNA"/>
</dbReference>
<keyword evidence="4" id="KW-1185">Reference proteome</keyword>
<organism evidence="1 3">
    <name type="scientific">Paracoccus saliphilus</name>
    <dbReference type="NCBI Taxonomy" id="405559"/>
    <lineage>
        <taxon>Bacteria</taxon>
        <taxon>Pseudomonadati</taxon>
        <taxon>Pseudomonadota</taxon>
        <taxon>Alphaproteobacteria</taxon>
        <taxon>Rhodobacterales</taxon>
        <taxon>Paracoccaceae</taxon>
        <taxon>Paracoccus</taxon>
    </lineage>
</organism>
<dbReference type="RefSeq" id="WP_076526460.1">
    <property type="nucleotide sequence ID" value="NZ_CP067140.1"/>
</dbReference>
<gene>
    <name evidence="2" type="ORF">JHX88_14780</name>
    <name evidence="1" type="ORF">SAMN05421772_10877</name>
</gene>
<reference evidence="1 3" key="1">
    <citation type="submission" date="2017-01" db="EMBL/GenBank/DDBJ databases">
        <authorList>
            <person name="Varghese N."/>
            <person name="Submissions S."/>
        </authorList>
    </citation>
    <scope>NUCLEOTIDE SEQUENCE [LARGE SCALE GENOMIC DNA]</scope>
    <source>
        <strain evidence="1 3">DSM 18447</strain>
    </source>
</reference>
<sequence>MALIDDWLIYLEEPDAFSKNHFEPMITDTGNPLDLQRAFGSLPQGAAMIERIERLRSETNFTGLYHVQDPSRRLGHDAMIEKARKYCDHVSDFLRDIDMADLAKSVDNGGFSYLDVHSYDFRDSDGRLGLNETGEVLEDEFTLKLKKGPHYLLGLFQAVLFMTKIPVVTRYIMQPVVKFPLNEADGYATWIGGAAIAFGDRGNFLLVEPELIRQS</sequence>
<protein>
    <submittedName>
        <fullName evidence="1">Uncharacterized protein</fullName>
    </submittedName>
</protein>
<dbReference type="AlphaFoldDB" id="A0AA45W540"/>
<accession>A0AA45W540</accession>
<reference evidence="2 4" key="2">
    <citation type="submission" date="2021-01" db="EMBL/GenBank/DDBJ databases">
        <title>Biogeographic distribution of Paracoccus.</title>
        <authorList>
            <person name="Hollensteiner J."/>
            <person name="Leineberger J."/>
            <person name="Brinkhoff T."/>
            <person name="Daniel R."/>
        </authorList>
    </citation>
    <scope>NUCLEOTIDE SEQUENCE [LARGE SCALE GENOMIC DNA]</scope>
    <source>
        <strain evidence="2 4">DSM 18447</strain>
    </source>
</reference>
<dbReference type="Proteomes" id="UP000186216">
    <property type="component" value="Unassembled WGS sequence"/>
</dbReference>
<proteinExistence type="predicted"/>
<evidence type="ECO:0000313" key="2">
    <source>
        <dbReference type="EMBL" id="WCR02160.1"/>
    </source>
</evidence>
<name>A0AA45W540_9RHOB</name>
<evidence type="ECO:0000313" key="1">
    <source>
        <dbReference type="EMBL" id="SIS90680.1"/>
    </source>
</evidence>